<accession>A0A830HI92</accession>
<feature type="region of interest" description="Disordered" evidence="1">
    <location>
        <begin position="83"/>
        <end position="103"/>
    </location>
</feature>
<protein>
    <submittedName>
        <fullName evidence="2">Uncharacterized protein</fullName>
    </submittedName>
</protein>
<reference evidence="2" key="1">
    <citation type="submission" date="2020-10" db="EMBL/GenBank/DDBJ databases">
        <title>Unveiling of a novel bifunctional photoreceptor, Dualchrome1, isolated from a cosmopolitan green alga.</title>
        <authorList>
            <person name="Suzuki S."/>
            <person name="Kawachi M."/>
        </authorList>
    </citation>
    <scope>NUCLEOTIDE SEQUENCE</scope>
    <source>
        <strain evidence="2">NIES 2893</strain>
    </source>
</reference>
<feature type="region of interest" description="Disordered" evidence="1">
    <location>
        <begin position="1"/>
        <end position="24"/>
    </location>
</feature>
<dbReference type="AlphaFoldDB" id="A0A830HI92"/>
<proteinExistence type="predicted"/>
<evidence type="ECO:0000313" key="3">
    <source>
        <dbReference type="Proteomes" id="UP000660262"/>
    </source>
</evidence>
<dbReference type="EMBL" id="BNJQ01000013">
    <property type="protein sequence ID" value="GHP06588.1"/>
    <property type="molecule type" value="Genomic_DNA"/>
</dbReference>
<organism evidence="2 3">
    <name type="scientific">Pycnococcus provasolii</name>
    <dbReference type="NCBI Taxonomy" id="41880"/>
    <lineage>
        <taxon>Eukaryota</taxon>
        <taxon>Viridiplantae</taxon>
        <taxon>Chlorophyta</taxon>
        <taxon>Pseudoscourfieldiophyceae</taxon>
        <taxon>Pseudoscourfieldiales</taxon>
        <taxon>Pycnococcaceae</taxon>
        <taxon>Pycnococcus</taxon>
    </lineage>
</organism>
<keyword evidence="3" id="KW-1185">Reference proteome</keyword>
<dbReference type="Proteomes" id="UP000660262">
    <property type="component" value="Unassembled WGS sequence"/>
</dbReference>
<evidence type="ECO:0000256" key="1">
    <source>
        <dbReference type="SAM" id="MobiDB-lite"/>
    </source>
</evidence>
<name>A0A830HI92_9CHLO</name>
<comment type="caution">
    <text evidence="2">The sequence shown here is derived from an EMBL/GenBank/DDBJ whole genome shotgun (WGS) entry which is preliminary data.</text>
</comment>
<sequence>MLDTPSNLARSTGRSAGSEALSATTQSVMNTVSINERLFVSDLRHAPSQRYNTAYCIRWLEQLKAPPNHLVENYGTASEHPWLAQPGVRRPRPPQTALSSGLSPRFARGFTGGAVSRYRTLRTPKSASQMWASARTDVSGNLPELVRKPMIRASNAVEMSRLNSRVLHGIEPRPKTGVEYAPKNYSHEKSPRLTLKAQRLFRMYGNA</sequence>
<evidence type="ECO:0000313" key="2">
    <source>
        <dbReference type="EMBL" id="GHP06588.1"/>
    </source>
</evidence>
<gene>
    <name evidence="2" type="ORF">PPROV_000533300</name>
</gene>